<dbReference type="AlphaFoldDB" id="A0A0M6WAK2"/>
<protein>
    <submittedName>
        <fullName evidence="1">Uncharacterized protein</fullName>
    </submittedName>
</protein>
<gene>
    <name evidence="1" type="ORF">T1815_02631</name>
</gene>
<dbReference type="EMBL" id="CVRQ01000001">
    <property type="protein sequence ID" value="CRL32019.1"/>
    <property type="molecule type" value="Genomic_DNA"/>
</dbReference>
<dbReference type="RefSeq" id="WP_021886981.1">
    <property type="nucleotide sequence ID" value="NZ_CVRQ01000001.1"/>
</dbReference>
<evidence type="ECO:0000313" key="2">
    <source>
        <dbReference type="Proteomes" id="UP000049472"/>
    </source>
</evidence>
<sequence>MTEARVGYHKEVKTASFQGKSITVENLTPMLSPRARDKRKREIESCLYEVFVKYAPGRAQMH</sequence>
<organism evidence="1 2">
    <name type="scientific">Agathobacter rectalis</name>
    <dbReference type="NCBI Taxonomy" id="39491"/>
    <lineage>
        <taxon>Bacteria</taxon>
        <taxon>Bacillati</taxon>
        <taxon>Bacillota</taxon>
        <taxon>Clostridia</taxon>
        <taxon>Lachnospirales</taxon>
        <taxon>Lachnospiraceae</taxon>
        <taxon>Agathobacter</taxon>
    </lineage>
</organism>
<name>A0A0M6WAK2_9FIRM</name>
<keyword evidence="2" id="KW-1185">Reference proteome</keyword>
<accession>A0A0M6WAK2</accession>
<proteinExistence type="predicted"/>
<reference evidence="2" key="1">
    <citation type="submission" date="2015-05" db="EMBL/GenBank/DDBJ databases">
        <authorList>
            <consortium name="Pathogen Informatics"/>
        </authorList>
    </citation>
    <scope>NUCLEOTIDE SEQUENCE [LARGE SCALE GENOMIC DNA]</scope>
    <source>
        <strain evidence="2">T1-815</strain>
    </source>
</reference>
<evidence type="ECO:0000313" key="1">
    <source>
        <dbReference type="EMBL" id="CRL32019.1"/>
    </source>
</evidence>
<dbReference type="Proteomes" id="UP000049472">
    <property type="component" value="Unassembled WGS sequence"/>
</dbReference>